<dbReference type="Pfam" id="PF00753">
    <property type="entry name" value="Lactamase_B"/>
    <property type="match status" value="1"/>
</dbReference>
<protein>
    <recommendedName>
        <fullName evidence="1">Metallo-beta-lactamase domain-containing protein</fullName>
    </recommendedName>
</protein>
<sequence length="210" mass="23581">EKLGKEMGFYDRYIDLVILTHPEYDHIGGLIEVIKRYNIGAIITTGVVRDTNQHKEWIKIIEQKNIPIYIAQLGGQIDFGNNIKMDILYPFENLVGQEVSNTNNSSIVGKLVYKDFEVLLTGDIEKSVERKLVNSGIDLKADVLKVPHHGSKTSSTEEFLQAVNSVINIIQAGKDNKYGHPHQEVLERMANVFITGKSGDVEILTNGKNF</sequence>
<dbReference type="CDD" id="cd07731">
    <property type="entry name" value="ComA-like_MBL-fold"/>
    <property type="match status" value="1"/>
</dbReference>
<dbReference type="SUPFAM" id="SSF56281">
    <property type="entry name" value="Metallo-hydrolase/oxidoreductase"/>
    <property type="match status" value="1"/>
</dbReference>
<feature type="non-terminal residue" evidence="2">
    <location>
        <position position="1"/>
    </location>
</feature>
<dbReference type="Gene3D" id="3.60.15.10">
    <property type="entry name" value="Ribonuclease Z/Hydroxyacylglutathione hydrolase-like"/>
    <property type="match status" value="1"/>
</dbReference>
<gene>
    <name evidence="2" type="ORF">S06H3_32774</name>
</gene>
<comment type="caution">
    <text evidence="2">The sequence shown here is derived from an EMBL/GenBank/DDBJ whole genome shotgun (WGS) entry which is preliminary data.</text>
</comment>
<feature type="domain" description="Metallo-beta-lactamase" evidence="1">
    <location>
        <begin position="14"/>
        <end position="170"/>
    </location>
</feature>
<dbReference type="InterPro" id="IPR036866">
    <property type="entry name" value="RibonucZ/Hydroxyglut_hydro"/>
</dbReference>
<dbReference type="EMBL" id="BARV01019505">
    <property type="protein sequence ID" value="GAI31356.1"/>
    <property type="molecule type" value="Genomic_DNA"/>
</dbReference>
<dbReference type="AlphaFoldDB" id="X1NMB5"/>
<organism evidence="2">
    <name type="scientific">marine sediment metagenome</name>
    <dbReference type="NCBI Taxonomy" id="412755"/>
    <lineage>
        <taxon>unclassified sequences</taxon>
        <taxon>metagenomes</taxon>
        <taxon>ecological metagenomes</taxon>
    </lineage>
</organism>
<evidence type="ECO:0000313" key="2">
    <source>
        <dbReference type="EMBL" id="GAI31356.1"/>
    </source>
</evidence>
<dbReference type="PANTHER" id="PTHR30619">
    <property type="entry name" value="DNA INTERNALIZATION/COMPETENCE PROTEIN COMEC/REC2"/>
    <property type="match status" value="1"/>
</dbReference>
<dbReference type="InterPro" id="IPR001279">
    <property type="entry name" value="Metallo-B-lactamas"/>
</dbReference>
<accession>X1NMB5</accession>
<dbReference type="PANTHER" id="PTHR30619:SF1">
    <property type="entry name" value="RECOMBINATION PROTEIN 2"/>
    <property type="match status" value="1"/>
</dbReference>
<dbReference type="InterPro" id="IPR052159">
    <property type="entry name" value="Competence_DNA_uptake"/>
</dbReference>
<dbReference type="InterPro" id="IPR035681">
    <property type="entry name" value="ComA-like_MBL"/>
</dbReference>
<reference evidence="2" key="1">
    <citation type="journal article" date="2014" name="Front. Microbiol.">
        <title>High frequency of phylogenetically diverse reductive dehalogenase-homologous genes in deep subseafloor sedimentary metagenomes.</title>
        <authorList>
            <person name="Kawai M."/>
            <person name="Futagami T."/>
            <person name="Toyoda A."/>
            <person name="Takaki Y."/>
            <person name="Nishi S."/>
            <person name="Hori S."/>
            <person name="Arai W."/>
            <person name="Tsubouchi T."/>
            <person name="Morono Y."/>
            <person name="Uchiyama I."/>
            <person name="Ito T."/>
            <person name="Fujiyama A."/>
            <person name="Inagaki F."/>
            <person name="Takami H."/>
        </authorList>
    </citation>
    <scope>NUCLEOTIDE SEQUENCE</scope>
    <source>
        <strain evidence="2">Expedition CK06-06</strain>
    </source>
</reference>
<proteinExistence type="predicted"/>
<name>X1NMB5_9ZZZZ</name>
<evidence type="ECO:0000259" key="1">
    <source>
        <dbReference type="Pfam" id="PF00753"/>
    </source>
</evidence>